<dbReference type="Pfam" id="PF07883">
    <property type="entry name" value="Cupin_2"/>
    <property type="match status" value="1"/>
</dbReference>
<dbReference type="Gene3D" id="2.60.120.10">
    <property type="entry name" value="Jelly Rolls"/>
    <property type="match status" value="1"/>
</dbReference>
<dbReference type="InterPro" id="IPR011051">
    <property type="entry name" value="RmlC_Cupin_sf"/>
</dbReference>
<dbReference type="InParanoid" id="A0A218YUE9"/>
<gene>
    <name evidence="2" type="ORF">B2J93_2888</name>
</gene>
<evidence type="ECO:0000313" key="3">
    <source>
        <dbReference type="Proteomes" id="UP000242519"/>
    </source>
</evidence>
<reference evidence="2 3" key="1">
    <citation type="submission" date="2017-04" db="EMBL/GenBank/DDBJ databases">
        <title>Draft genome sequence of Marssonina coronaria NL1: causal agent of apple blotch.</title>
        <authorList>
            <person name="Cheng Q."/>
        </authorList>
    </citation>
    <scope>NUCLEOTIDE SEQUENCE [LARGE SCALE GENOMIC DNA]</scope>
    <source>
        <strain evidence="2 3">NL1</strain>
    </source>
</reference>
<comment type="caution">
    <text evidence="2">The sequence shown here is derived from an EMBL/GenBank/DDBJ whole genome shotgun (WGS) entry which is preliminary data.</text>
</comment>
<sequence length="186" mass="19777">MSSTTDPSPLPALSRYITDHNDSGKAVLSHDIPTNATWTAAGEEAKFFLGYATTSFPTDLSSNSDIATYGSLLSSPPGLAISGGSVLRIVDMAPGMTSAMHRTTSLDYGVVLEGNVELVLDGGEKVVLSRGDTAVQRATNHAWRNTSQTEWARMLYVLTWAKPAVGKDGKPLSEELGDMEGVKKSE</sequence>
<dbReference type="STRING" id="503106.A0A218YUE9"/>
<evidence type="ECO:0000313" key="2">
    <source>
        <dbReference type="EMBL" id="OWO98570.1"/>
    </source>
</evidence>
<protein>
    <recommendedName>
        <fullName evidence="1">Cupin type-2 domain-containing protein</fullName>
    </recommendedName>
</protein>
<proteinExistence type="predicted"/>
<dbReference type="InterPro" id="IPR014710">
    <property type="entry name" value="RmlC-like_jellyroll"/>
</dbReference>
<keyword evidence="3" id="KW-1185">Reference proteome</keyword>
<dbReference type="InterPro" id="IPR013096">
    <property type="entry name" value="Cupin_2"/>
</dbReference>
<dbReference type="CDD" id="cd02231">
    <property type="entry name" value="cupin_BLL6423-like"/>
    <property type="match status" value="1"/>
</dbReference>
<dbReference type="OrthoDB" id="5840532at2759"/>
<feature type="domain" description="Cupin type-2" evidence="1">
    <location>
        <begin position="89"/>
        <end position="157"/>
    </location>
</feature>
<dbReference type="AlphaFoldDB" id="A0A218YUE9"/>
<accession>A0A218YUE9</accession>
<dbReference type="SUPFAM" id="SSF51182">
    <property type="entry name" value="RmlC-like cupins"/>
    <property type="match status" value="1"/>
</dbReference>
<dbReference type="InterPro" id="IPR047142">
    <property type="entry name" value="OryJ/VirC-like"/>
</dbReference>
<organism evidence="2 3">
    <name type="scientific">Diplocarpon coronariae</name>
    <dbReference type="NCBI Taxonomy" id="2795749"/>
    <lineage>
        <taxon>Eukaryota</taxon>
        <taxon>Fungi</taxon>
        <taxon>Dikarya</taxon>
        <taxon>Ascomycota</taxon>
        <taxon>Pezizomycotina</taxon>
        <taxon>Leotiomycetes</taxon>
        <taxon>Helotiales</taxon>
        <taxon>Drepanopezizaceae</taxon>
        <taxon>Diplocarpon</taxon>
    </lineage>
</organism>
<name>A0A218YUE9_9HELO</name>
<dbReference type="Proteomes" id="UP000242519">
    <property type="component" value="Unassembled WGS sequence"/>
</dbReference>
<dbReference type="PANTHER" id="PTHR36156:SF3">
    <property type="entry name" value="CUPIN 2 CONSERVED BARREL DOMAIN-CONTAINING PROTEIN"/>
    <property type="match status" value="1"/>
</dbReference>
<dbReference type="EMBL" id="MZNU01000389">
    <property type="protein sequence ID" value="OWO98570.1"/>
    <property type="molecule type" value="Genomic_DNA"/>
</dbReference>
<evidence type="ECO:0000259" key="1">
    <source>
        <dbReference type="Pfam" id="PF07883"/>
    </source>
</evidence>
<dbReference type="PANTHER" id="PTHR36156">
    <property type="entry name" value="SLR2101 PROTEIN"/>
    <property type="match status" value="1"/>
</dbReference>